<sequence>MKNLSPGVQRLVAIALLAVLLLVFVQYVAMPLWTYYASRAADFVFQRRQAHRFEYLLAHEEAIDVASQRLALENDGGELFLPGSKPAIASANLREFVTDAVERSGAQLVSTQEYEAGAVPSVTAIGLQVNVNGEIRHLVDLLHDIENSRPVVLIDQLNIVSSSPIKGAVQTRSPGTVGQEHFSLGIRINLVAYLLGESSDET</sequence>
<evidence type="ECO:0008006" key="3">
    <source>
        <dbReference type="Google" id="ProtNLM"/>
    </source>
</evidence>
<evidence type="ECO:0000313" key="1">
    <source>
        <dbReference type="EMBL" id="TXS91219.1"/>
    </source>
</evidence>
<dbReference type="AlphaFoldDB" id="A0A5C8ZTU2"/>
<evidence type="ECO:0000313" key="2">
    <source>
        <dbReference type="Proteomes" id="UP000321039"/>
    </source>
</evidence>
<dbReference type="EMBL" id="VRZA01000006">
    <property type="protein sequence ID" value="TXS91219.1"/>
    <property type="molecule type" value="Genomic_DNA"/>
</dbReference>
<protein>
    <recommendedName>
        <fullName evidence="3">General secretion pathway protein GspM</fullName>
    </recommendedName>
</protein>
<proteinExistence type="predicted"/>
<dbReference type="InterPro" id="IPR034756">
    <property type="entry name" value="T2SSM_b"/>
</dbReference>
<dbReference type="Pfam" id="PF10741">
    <property type="entry name" value="T2SSM_b"/>
    <property type="match status" value="1"/>
</dbReference>
<keyword evidence="2" id="KW-1185">Reference proteome</keyword>
<comment type="caution">
    <text evidence="1">The sequence shown here is derived from an EMBL/GenBank/DDBJ whole genome shotgun (WGS) entry which is preliminary data.</text>
</comment>
<organism evidence="1 2">
    <name type="scientific">Parahaliea maris</name>
    <dbReference type="NCBI Taxonomy" id="2716870"/>
    <lineage>
        <taxon>Bacteria</taxon>
        <taxon>Pseudomonadati</taxon>
        <taxon>Pseudomonadota</taxon>
        <taxon>Gammaproteobacteria</taxon>
        <taxon>Cellvibrionales</taxon>
        <taxon>Halieaceae</taxon>
        <taxon>Parahaliea</taxon>
    </lineage>
</organism>
<reference evidence="1 2" key="1">
    <citation type="submission" date="2019-08" db="EMBL/GenBank/DDBJ databases">
        <title>Parahaliea maris sp. nov., isolated from the surface seawater.</title>
        <authorList>
            <person name="Liu Y."/>
        </authorList>
    </citation>
    <scope>NUCLEOTIDE SEQUENCE [LARGE SCALE GENOMIC DNA]</scope>
    <source>
        <strain evidence="1 2">HSLHS9</strain>
    </source>
</reference>
<dbReference type="NCBIfam" id="NF040576">
    <property type="entry name" value="T2SS_GspM_XpsM"/>
    <property type="match status" value="1"/>
</dbReference>
<accession>A0A5C8ZTU2</accession>
<name>A0A5C8ZTU2_9GAMM</name>
<dbReference type="RefSeq" id="WP_148069454.1">
    <property type="nucleotide sequence ID" value="NZ_VRZA01000006.1"/>
</dbReference>
<dbReference type="Proteomes" id="UP000321039">
    <property type="component" value="Unassembled WGS sequence"/>
</dbReference>
<gene>
    <name evidence="1" type="ORF">FV139_15870</name>
</gene>